<dbReference type="SUPFAM" id="SSF53335">
    <property type="entry name" value="S-adenosyl-L-methionine-dependent methyltransferases"/>
    <property type="match status" value="1"/>
</dbReference>
<evidence type="ECO:0000313" key="3">
    <source>
        <dbReference type="Proteomes" id="UP001268651"/>
    </source>
</evidence>
<keyword evidence="2" id="KW-0808">Transferase</keyword>
<evidence type="ECO:0000259" key="1">
    <source>
        <dbReference type="Pfam" id="PF08241"/>
    </source>
</evidence>
<dbReference type="GO" id="GO:0032259">
    <property type="term" value="P:methylation"/>
    <property type="evidence" value="ECO:0007669"/>
    <property type="project" value="UniProtKB-KW"/>
</dbReference>
<organism evidence="2 3">
    <name type="scientific">Gilvirhabdus luticola</name>
    <dbReference type="NCBI Taxonomy" id="3079858"/>
    <lineage>
        <taxon>Bacteria</taxon>
        <taxon>Pseudomonadati</taxon>
        <taxon>Bacteroidota</taxon>
        <taxon>Flavobacteriia</taxon>
        <taxon>Flavobacteriales</taxon>
        <taxon>Flavobacteriaceae</taxon>
        <taxon>Gilvirhabdus</taxon>
    </lineage>
</organism>
<name>A0ABU3U2L2_9FLAO</name>
<keyword evidence="3" id="KW-1185">Reference proteome</keyword>
<dbReference type="RefSeq" id="WP_316660390.1">
    <property type="nucleotide sequence ID" value="NZ_JAWHTF010000001.1"/>
</dbReference>
<proteinExistence type="predicted"/>
<dbReference type="InterPro" id="IPR013216">
    <property type="entry name" value="Methyltransf_11"/>
</dbReference>
<comment type="caution">
    <text evidence="2">The sequence shown here is derived from an EMBL/GenBank/DDBJ whole genome shotgun (WGS) entry which is preliminary data.</text>
</comment>
<gene>
    <name evidence="2" type="ORF">RXV94_00675</name>
</gene>
<dbReference type="Pfam" id="PF08241">
    <property type="entry name" value="Methyltransf_11"/>
    <property type="match status" value="1"/>
</dbReference>
<dbReference type="Gene3D" id="3.40.50.150">
    <property type="entry name" value="Vaccinia Virus protein VP39"/>
    <property type="match status" value="1"/>
</dbReference>
<keyword evidence="2" id="KW-0489">Methyltransferase</keyword>
<dbReference type="GO" id="GO:0008168">
    <property type="term" value="F:methyltransferase activity"/>
    <property type="evidence" value="ECO:0007669"/>
    <property type="project" value="UniProtKB-KW"/>
</dbReference>
<dbReference type="Proteomes" id="UP001268651">
    <property type="component" value="Unassembled WGS sequence"/>
</dbReference>
<sequence>MVHNLAKGIPFESNSIDVVYHSHLLEHLDQDVAKQFLLEIKRVLKPNGILRIVVPDMEKVCRDYVSHIEVSEKNDVEAQKHNQYISAIIEQSVRRESYGVSQQKPFRRYLENLLLGDARRRGETHQWMYDRISLSTLLINFGFKEPQTQKYNSSTITNWNNYGLDFDQNGNEYKPNSLYIEAKA</sequence>
<protein>
    <submittedName>
        <fullName evidence="2">Methyltransferase domain-containing protein</fullName>
    </submittedName>
</protein>
<reference evidence="2 3" key="1">
    <citation type="submission" date="2023-10" db="EMBL/GenBank/DDBJ databases">
        <title>Marimonas sp. nov. isolated from tidal mud flat.</title>
        <authorList>
            <person name="Jaincy N.J."/>
            <person name="Srinivasan S."/>
            <person name="Lee S.-S."/>
        </authorList>
    </citation>
    <scope>NUCLEOTIDE SEQUENCE [LARGE SCALE GENOMIC DNA]</scope>
    <source>
        <strain evidence="2 3">MJ-SS3</strain>
    </source>
</reference>
<evidence type="ECO:0000313" key="2">
    <source>
        <dbReference type="EMBL" id="MDU8884653.1"/>
    </source>
</evidence>
<accession>A0ABU3U2L2</accession>
<dbReference type="EMBL" id="JAWHTF010000001">
    <property type="protein sequence ID" value="MDU8884653.1"/>
    <property type="molecule type" value="Genomic_DNA"/>
</dbReference>
<feature type="domain" description="Methyltransferase type 11" evidence="1">
    <location>
        <begin position="5"/>
        <end position="51"/>
    </location>
</feature>
<dbReference type="InterPro" id="IPR029063">
    <property type="entry name" value="SAM-dependent_MTases_sf"/>
</dbReference>
<dbReference type="CDD" id="cd02440">
    <property type="entry name" value="AdoMet_MTases"/>
    <property type="match status" value="1"/>
</dbReference>